<protein>
    <submittedName>
        <fullName evidence="1">Uncharacterized protein</fullName>
    </submittedName>
</protein>
<dbReference type="OrthoDB" id="3261388at2"/>
<sequence length="603" mass="63848">MTNDGSSVDSLIDTRLDQWKTFGNSRYSVTGQPLGDDVPYMGGGWGDHYGYEYLATMLGNAAESNPNLALGPQFFEGENSIAHDIVAFDHKHGDEIAATGGYGNWGASQNVFGGKRTLCDPVESMLRLMDDPQVIAEGASQVPPVDSFAEEPHLSLRNRARYDAVQQFLTDSTTFAIDPAHEATRIPPLTESGPMNMTRYLTSYRGGDYYTGTLDQGAALGSVLTDAANAGQPPAVGTAEYDHWLERSKRSATIAANFIQGYQEGLNISGDSYQGADTFGNTHAALRHAAGDILSSHVNSLSASLEGHELPGGAFRINSPQGESGYEFRLSRNLVDQIRGKGGGGNGLFTDLAFDQPFDINNTPDDLNDDESLYGGPTALAKLLHASVAGQQIDLTTAAATGDFSSMTAVQDRWAPVLDAITAAPGQARIETSTVLDATNRQLKSLAASGLGALPLGGGINSLDGFSKWVINQGKSGAVNSFLDNVFFTNNVSVAEAGQLSAHQALEVTQQAAIYRAIAASGSYGNPPVDPALFCDAHRGLESFMADGEVIPYDAMTADQQSAFQQYVVGSDGLGSQTAGVFTHSGEALNTARTEREEALKDE</sequence>
<dbReference type="STRING" id="888050.HMPREF9004_1174"/>
<accession>N6WCV4</accession>
<dbReference type="HOGENOM" id="CLU_452462_0_0_11"/>
<keyword evidence="2" id="KW-1185">Reference proteome</keyword>
<name>N6WCV4_9ACTO</name>
<dbReference type="eggNOG" id="ENOG5031Z8Y">
    <property type="taxonomic scope" value="Bacteria"/>
</dbReference>
<evidence type="ECO:0000313" key="2">
    <source>
        <dbReference type="Proteomes" id="UP000013015"/>
    </source>
</evidence>
<dbReference type="EMBL" id="AQHZ01000020">
    <property type="protein sequence ID" value="ENO18049.1"/>
    <property type="molecule type" value="Genomic_DNA"/>
</dbReference>
<organism evidence="1 2">
    <name type="scientific">Schaalia cardiffensis F0333</name>
    <dbReference type="NCBI Taxonomy" id="888050"/>
    <lineage>
        <taxon>Bacteria</taxon>
        <taxon>Bacillati</taxon>
        <taxon>Actinomycetota</taxon>
        <taxon>Actinomycetes</taxon>
        <taxon>Actinomycetales</taxon>
        <taxon>Actinomycetaceae</taxon>
        <taxon>Schaalia</taxon>
    </lineage>
</organism>
<reference evidence="1 2" key="1">
    <citation type="submission" date="2013-03" db="EMBL/GenBank/DDBJ databases">
        <title>Reference genome for the Human Microbiome Project.</title>
        <authorList>
            <person name="Aqrawi P."/>
            <person name="Ayvaz T."/>
            <person name="Bess C."/>
            <person name="Blankenburg K."/>
            <person name="Coyle M."/>
            <person name="Deng J."/>
            <person name="Forbes L."/>
            <person name="Fowler G."/>
            <person name="Francisco L."/>
            <person name="Fu Q."/>
            <person name="Gibbs R."/>
            <person name="Gross S."/>
            <person name="Gubbala S."/>
            <person name="Hale W."/>
            <person name="Hemphill L."/>
            <person name="Highlander S."/>
            <person name="Hirani K."/>
            <person name="Jackson L."/>
            <person name="Jakkamsetti A."/>
            <person name="Javaid M."/>
            <person name="Jayaseelan J.C."/>
            <person name="Jiang H."/>
            <person name="Joshi V."/>
            <person name="Korchina V."/>
            <person name="Kovar C."/>
            <person name="Lara F."/>
            <person name="Lee S."/>
            <person name="Liu Y."/>
            <person name="Mata R."/>
            <person name="Mathew T."/>
            <person name="Munidasa M."/>
            <person name="Muzny D."/>
            <person name="Nazareth L."/>
            <person name="Ngo R."/>
            <person name="Nguyen L."/>
            <person name="Nguyen N."/>
            <person name="Okwuonu G."/>
            <person name="Ongeri F."/>
            <person name="Palculict T."/>
            <person name="Patil S."/>
            <person name="Petrosino J."/>
            <person name="Pham C."/>
            <person name="Pham P."/>
            <person name="Pu L.-L."/>
            <person name="Qin X."/>
            <person name="Qu J."/>
            <person name="Reid J."/>
            <person name="Ross M."/>
            <person name="Ruth R."/>
            <person name="Saada N."/>
            <person name="San Lucas F."/>
            <person name="Santibanez J."/>
            <person name="Shang Y."/>
            <person name="Simmons D."/>
            <person name="Song X.-Z."/>
            <person name="Tang L.-Y."/>
            <person name="Thornton R."/>
            <person name="Warren J."/>
            <person name="Weissenberger G."/>
            <person name="Wilczek-Boney K."/>
            <person name="Worley K."/>
            <person name="Youmans B."/>
            <person name="Zhang J."/>
            <person name="Zhang L."/>
            <person name="Zhao Z."/>
            <person name="Zhou C."/>
            <person name="Zhu D."/>
            <person name="Zhu Y."/>
        </authorList>
    </citation>
    <scope>NUCLEOTIDE SEQUENCE [LARGE SCALE GENOMIC DNA]</scope>
    <source>
        <strain evidence="1 2">F0333</strain>
    </source>
</reference>
<dbReference type="Proteomes" id="UP000013015">
    <property type="component" value="Unassembled WGS sequence"/>
</dbReference>
<dbReference type="RefSeq" id="WP_005963309.1">
    <property type="nucleotide sequence ID" value="NZ_CP040505.1"/>
</dbReference>
<evidence type="ECO:0000313" key="1">
    <source>
        <dbReference type="EMBL" id="ENO18049.1"/>
    </source>
</evidence>
<gene>
    <name evidence="1" type="ORF">HMPREF9004_1174</name>
</gene>
<proteinExistence type="predicted"/>
<comment type="caution">
    <text evidence="1">The sequence shown here is derived from an EMBL/GenBank/DDBJ whole genome shotgun (WGS) entry which is preliminary data.</text>
</comment>
<dbReference type="PATRIC" id="fig|888050.3.peg.1113"/>
<dbReference type="AlphaFoldDB" id="N6WCV4"/>